<proteinExistence type="predicted"/>
<protein>
    <submittedName>
        <fullName evidence="1">Uncharacterized protein</fullName>
    </submittedName>
</protein>
<evidence type="ECO:0000313" key="1">
    <source>
        <dbReference type="EMBL" id="RSZ55158.1"/>
    </source>
</evidence>
<accession>A0A430HC98</accession>
<comment type="caution">
    <text evidence="1">The sequence shown here is derived from an EMBL/GenBank/DDBJ whole genome shotgun (WGS) entry which is preliminary data.</text>
</comment>
<keyword evidence="2" id="KW-1185">Reference proteome</keyword>
<organism evidence="1 2">
    <name type="scientific">Massilia atriviolacea</name>
    <dbReference type="NCBI Taxonomy" id="2495579"/>
    <lineage>
        <taxon>Bacteria</taxon>
        <taxon>Pseudomonadati</taxon>
        <taxon>Pseudomonadota</taxon>
        <taxon>Betaproteobacteria</taxon>
        <taxon>Burkholderiales</taxon>
        <taxon>Oxalobacteraceae</taxon>
        <taxon>Telluria group</taxon>
        <taxon>Massilia</taxon>
    </lineage>
</organism>
<sequence>MMVRLLPIQQLFKLSDE</sequence>
<dbReference type="EMBL" id="RXLQ01000035">
    <property type="protein sequence ID" value="RSZ55158.1"/>
    <property type="molecule type" value="Genomic_DNA"/>
</dbReference>
<dbReference type="AlphaFoldDB" id="A0A430HC98"/>
<gene>
    <name evidence="1" type="ORF">EJB06_30925</name>
</gene>
<reference evidence="1 2" key="1">
    <citation type="submission" date="2018-12" db="EMBL/GenBank/DDBJ databases">
        <authorList>
            <person name="Yang E."/>
        </authorList>
    </citation>
    <scope>NUCLEOTIDE SEQUENCE [LARGE SCALE GENOMIC DNA]</scope>
    <source>
        <strain evidence="1 2">SOD</strain>
    </source>
</reference>
<evidence type="ECO:0000313" key="2">
    <source>
        <dbReference type="Proteomes" id="UP000278085"/>
    </source>
</evidence>
<name>A0A430HC98_9BURK</name>
<dbReference type="Proteomes" id="UP000278085">
    <property type="component" value="Unassembled WGS sequence"/>
</dbReference>